<sequence length="537" mass="55151">MSLTGAMFLGSERRTGQGPALDPLDPRTGASLGPAYGSAAASDVADACLLADRAAPALRATPPDRRAAFLERVADRIEELGSALVERAVAESGLPAGRISGEVGRTTGQLRLFAAEVRDGGWAGVRIDRALPDRSPQPRPDLRQRQLAVGPVAVFGASNFPLAFSVAGGDTAAALAAGCPVVVKGHNAHLGTSELVGSAVAAAVRDSGLPEGTFSLLFGAGNEIGQALVADPRIQAVGFTGSRAGGTALMRTAAARPRPIPVYAEMSSVNPVFLLPGALRDGPDRLAEGFTGSLTLGAGQFCTNPGLLVAVGGPDLDAFLAAAAARLSATAGQTMLTRGIRDAYERSTGQLAGTEGVRELASGKPGEDGNAGTARLFAVDAEVFLRRPELQEEAFGAAATVVVCDGRGGGEQLVQVARALHGQLTATVRHGPGDRDTAAELLPVLETRAGRLLFDGWPTGVEVGHAMVHGGPYPATSDGRTTSVGTLAVQRFLRPVCYQSVPADLLPAALADDNPYGLPRRLDGVREVVRDGGRPRE</sequence>
<dbReference type="PANTHER" id="PTHR43353">
    <property type="entry name" value="SUCCINATE-SEMIALDEHYDE DEHYDROGENASE, MITOCHONDRIAL"/>
    <property type="match status" value="1"/>
</dbReference>
<dbReference type="GO" id="GO:0016620">
    <property type="term" value="F:oxidoreductase activity, acting on the aldehyde or oxo group of donors, NAD or NADP as acceptor"/>
    <property type="evidence" value="ECO:0007669"/>
    <property type="project" value="InterPro"/>
</dbReference>
<evidence type="ECO:0000256" key="2">
    <source>
        <dbReference type="SAM" id="MobiDB-lite"/>
    </source>
</evidence>
<gene>
    <name evidence="4" type="ORF">DVA86_32985</name>
</gene>
<feature type="region of interest" description="Disordered" evidence="2">
    <location>
        <begin position="1"/>
        <end position="29"/>
    </location>
</feature>
<protein>
    <submittedName>
        <fullName evidence="4">Aldehyde dehydrogenase (NADP(+))</fullName>
    </submittedName>
</protein>
<dbReference type="Proteomes" id="UP000254425">
    <property type="component" value="Chromosome"/>
</dbReference>
<dbReference type="Pfam" id="PF00171">
    <property type="entry name" value="Aldedh"/>
    <property type="match status" value="1"/>
</dbReference>
<evidence type="ECO:0000256" key="1">
    <source>
        <dbReference type="ARBA" id="ARBA00023002"/>
    </source>
</evidence>
<proteinExistence type="predicted"/>
<reference evidence="4 5" key="1">
    <citation type="submission" date="2018-07" db="EMBL/GenBank/DDBJ databases">
        <title>Draft genome of the type strain Streptomyces armeniacus ATCC 15676.</title>
        <authorList>
            <person name="Labana P."/>
            <person name="Gosse J.T."/>
            <person name="Boddy C.N."/>
        </authorList>
    </citation>
    <scope>NUCLEOTIDE SEQUENCE [LARGE SCALE GENOMIC DNA]</scope>
    <source>
        <strain evidence="4 5">ATCC 15676</strain>
    </source>
</reference>
<dbReference type="PANTHER" id="PTHR43353:SF3">
    <property type="entry name" value="ALDEHYDE DEHYDROGENASE-RELATED"/>
    <property type="match status" value="1"/>
</dbReference>
<evidence type="ECO:0000313" key="5">
    <source>
        <dbReference type="Proteomes" id="UP000254425"/>
    </source>
</evidence>
<dbReference type="Gene3D" id="3.40.605.10">
    <property type="entry name" value="Aldehyde Dehydrogenase, Chain A, domain 1"/>
    <property type="match status" value="1"/>
</dbReference>
<dbReference type="InterPro" id="IPR016163">
    <property type="entry name" value="Ald_DH_C"/>
</dbReference>
<dbReference type="KEGG" id="sarm:DVA86_32985"/>
<feature type="domain" description="Aldehyde dehydrogenase" evidence="3">
    <location>
        <begin position="21"/>
        <end position="329"/>
    </location>
</feature>
<accession>A0A345XYF1</accession>
<dbReference type="EMBL" id="CP031320">
    <property type="protein sequence ID" value="AXK36667.1"/>
    <property type="molecule type" value="Genomic_DNA"/>
</dbReference>
<dbReference type="RefSeq" id="WP_342776393.1">
    <property type="nucleotide sequence ID" value="NZ_CP031320.1"/>
</dbReference>
<dbReference type="SUPFAM" id="SSF53720">
    <property type="entry name" value="ALDH-like"/>
    <property type="match status" value="1"/>
</dbReference>
<keyword evidence="1" id="KW-0560">Oxidoreductase</keyword>
<dbReference type="InterPro" id="IPR016161">
    <property type="entry name" value="Ald_DH/histidinol_DH"/>
</dbReference>
<dbReference type="InterPro" id="IPR015590">
    <property type="entry name" value="Aldehyde_DH_dom"/>
</dbReference>
<dbReference type="AlphaFoldDB" id="A0A345XYF1"/>
<name>A0A345XYF1_9ACTN</name>
<dbReference type="CDD" id="cd07129">
    <property type="entry name" value="ALDH_KGSADH"/>
    <property type="match status" value="1"/>
</dbReference>
<evidence type="ECO:0000259" key="3">
    <source>
        <dbReference type="Pfam" id="PF00171"/>
    </source>
</evidence>
<dbReference type="InterPro" id="IPR044151">
    <property type="entry name" value="ALDH_KGSADH"/>
</dbReference>
<evidence type="ECO:0000313" key="4">
    <source>
        <dbReference type="EMBL" id="AXK36667.1"/>
    </source>
</evidence>
<dbReference type="InterPro" id="IPR016162">
    <property type="entry name" value="Ald_DH_N"/>
</dbReference>
<organism evidence="4 5">
    <name type="scientific">Streptomyces armeniacus</name>
    <dbReference type="NCBI Taxonomy" id="83291"/>
    <lineage>
        <taxon>Bacteria</taxon>
        <taxon>Bacillati</taxon>
        <taxon>Actinomycetota</taxon>
        <taxon>Actinomycetes</taxon>
        <taxon>Kitasatosporales</taxon>
        <taxon>Streptomycetaceae</taxon>
        <taxon>Streptomyces</taxon>
    </lineage>
</organism>
<dbReference type="InterPro" id="IPR050740">
    <property type="entry name" value="Aldehyde_DH_Superfamily"/>
</dbReference>
<dbReference type="Gene3D" id="3.40.309.10">
    <property type="entry name" value="Aldehyde Dehydrogenase, Chain A, domain 2"/>
    <property type="match status" value="1"/>
</dbReference>
<keyword evidence="5" id="KW-1185">Reference proteome</keyword>